<dbReference type="SUPFAM" id="SSF57903">
    <property type="entry name" value="FYVE/PHD zinc finger"/>
    <property type="match status" value="1"/>
</dbReference>
<organism evidence="9 10">
    <name type="scientific">Etheostoma spectabile</name>
    <name type="common">orangethroat darter</name>
    <dbReference type="NCBI Taxonomy" id="54343"/>
    <lineage>
        <taxon>Eukaryota</taxon>
        <taxon>Metazoa</taxon>
        <taxon>Chordata</taxon>
        <taxon>Craniata</taxon>
        <taxon>Vertebrata</taxon>
        <taxon>Euteleostomi</taxon>
        <taxon>Actinopterygii</taxon>
        <taxon>Neopterygii</taxon>
        <taxon>Teleostei</taxon>
        <taxon>Neoteleostei</taxon>
        <taxon>Acanthomorphata</taxon>
        <taxon>Eupercaria</taxon>
        <taxon>Perciformes</taxon>
        <taxon>Percoidei</taxon>
        <taxon>Percidae</taxon>
        <taxon>Etheostomatinae</taxon>
        <taxon>Etheostoma</taxon>
    </lineage>
</organism>
<evidence type="ECO:0000256" key="5">
    <source>
        <dbReference type="ARBA" id="ARBA00023242"/>
    </source>
</evidence>
<feature type="compositionally biased region" description="Low complexity" evidence="7">
    <location>
        <begin position="60"/>
        <end position="75"/>
    </location>
</feature>
<dbReference type="InterPro" id="IPR019787">
    <property type="entry name" value="Znf_PHD-finger"/>
</dbReference>
<name>A0A5J5DDR1_9PERO</name>
<evidence type="ECO:0000256" key="3">
    <source>
        <dbReference type="ARBA" id="ARBA00022771"/>
    </source>
</evidence>
<dbReference type="InterPro" id="IPR037869">
    <property type="entry name" value="Spp1/CFP1"/>
</dbReference>
<feature type="compositionally biased region" description="Acidic residues" evidence="7">
    <location>
        <begin position="81"/>
        <end position="91"/>
    </location>
</feature>
<dbReference type="EMBL" id="VOFY01000007">
    <property type="protein sequence ID" value="KAA8590841.1"/>
    <property type="molecule type" value="Genomic_DNA"/>
</dbReference>
<dbReference type="Proteomes" id="UP000327493">
    <property type="component" value="Chromosome 7"/>
</dbReference>
<reference evidence="9 10" key="1">
    <citation type="submission" date="2019-08" db="EMBL/GenBank/DDBJ databases">
        <title>A chromosome-level genome assembly, high-density linkage maps, and genome scans reveal the genomic architecture of hybrid incompatibilities underlying speciation via character displacement in darters (Percidae: Etheostominae).</title>
        <authorList>
            <person name="Moran R.L."/>
            <person name="Catchen J.M."/>
            <person name="Fuller R.C."/>
        </authorList>
    </citation>
    <scope>NUCLEOTIDE SEQUENCE [LARGE SCALE GENOMIC DNA]</scope>
    <source>
        <strain evidence="9">EspeVRDwgs_2016</strain>
        <tissue evidence="9">Muscle</tissue>
    </source>
</reference>
<evidence type="ECO:0000313" key="9">
    <source>
        <dbReference type="EMBL" id="KAA8590841.1"/>
    </source>
</evidence>
<gene>
    <name evidence="9" type="ORF">FQN60_001784</name>
</gene>
<keyword evidence="10" id="KW-1185">Reference proteome</keyword>
<comment type="subcellular location">
    <subcellularLocation>
        <location evidence="1">Nucleus</location>
    </subcellularLocation>
</comment>
<dbReference type="CDD" id="cd15552">
    <property type="entry name" value="PHD_PHF3_like"/>
    <property type="match status" value="1"/>
</dbReference>
<dbReference type="InterPro" id="IPR011011">
    <property type="entry name" value="Znf_FYVE_PHD"/>
</dbReference>
<protein>
    <recommendedName>
        <fullName evidence="8">PHD-type domain-containing protein</fullName>
    </recommendedName>
</protein>
<evidence type="ECO:0000256" key="6">
    <source>
        <dbReference type="PROSITE-ProRule" id="PRU00146"/>
    </source>
</evidence>
<keyword evidence="5" id="KW-0539">Nucleus</keyword>
<dbReference type="PROSITE" id="PS01359">
    <property type="entry name" value="ZF_PHD_1"/>
    <property type="match status" value="1"/>
</dbReference>
<feature type="domain" description="PHD-type" evidence="8">
    <location>
        <begin position="114"/>
        <end position="168"/>
    </location>
</feature>
<feature type="compositionally biased region" description="Basic and acidic residues" evidence="7">
    <location>
        <begin position="21"/>
        <end position="33"/>
    </location>
</feature>
<evidence type="ECO:0000256" key="4">
    <source>
        <dbReference type="ARBA" id="ARBA00022833"/>
    </source>
</evidence>
<evidence type="ECO:0000259" key="8">
    <source>
        <dbReference type="PROSITE" id="PS50016"/>
    </source>
</evidence>
<comment type="caution">
    <text evidence="9">The sequence shown here is derived from an EMBL/GenBank/DDBJ whole genome shotgun (WGS) entry which is preliminary data.</text>
</comment>
<dbReference type="PROSITE" id="PS50016">
    <property type="entry name" value="ZF_PHD_2"/>
    <property type="match status" value="1"/>
</dbReference>
<dbReference type="GO" id="GO:0048188">
    <property type="term" value="C:Set1C/COMPASS complex"/>
    <property type="evidence" value="ECO:0007669"/>
    <property type="project" value="InterPro"/>
</dbReference>
<feature type="region of interest" description="Disordered" evidence="7">
    <location>
        <begin position="280"/>
        <end position="345"/>
    </location>
</feature>
<feature type="region of interest" description="Disordered" evidence="7">
    <location>
        <begin position="1"/>
        <end position="95"/>
    </location>
</feature>
<feature type="compositionally biased region" description="Polar residues" evidence="7">
    <location>
        <begin position="41"/>
        <end position="59"/>
    </location>
</feature>
<dbReference type="InterPro" id="IPR019786">
    <property type="entry name" value="Zinc_finger_PHD-type_CS"/>
</dbReference>
<evidence type="ECO:0000313" key="10">
    <source>
        <dbReference type="Proteomes" id="UP000327493"/>
    </source>
</evidence>
<dbReference type="AlphaFoldDB" id="A0A5J5DDR1"/>
<keyword evidence="4" id="KW-0862">Zinc</keyword>
<dbReference type="GO" id="GO:0045893">
    <property type="term" value="P:positive regulation of DNA-templated transcription"/>
    <property type="evidence" value="ECO:0007669"/>
    <property type="project" value="TreeGrafter"/>
</dbReference>
<proteinExistence type="predicted"/>
<sequence length="425" mass="47280">MVDDSDDNEVLLGSIPPAEHQLQHLQEEEKENNPHSPSEIEISSANSDITLSPAQQSSSDCIIIDTDLDQITDVTPGQYDDAPEEEDEEEEKKDYNNIGEFSAISDTEGSDSNALYCICRQKQDKRFMICCDSCQDWFHGDCVGISETQGRTMEKKGQEYICPPCTTKKQSQLKFEPIPQPEPELSFPECLTLSPLSEEREGHEELQDLKKSVLVVEEKQEFPVTKPEPEPEPEPDTEMETDSSSPLCIGPECFKQALPDSVYCGTDCILQHAAVTMKTLSGPKVPKSRGRPQRKAATARPTAKGQRSGRMSKRLAGKAKEGGEEEEVKEDDGQEEAATPLACDPSLSEVQATSIPSSKLYTACTYHLLLIHIRITQQFTHHAKVPLSALQIFLLFLMWHYVTQSHTSTHTLGRIHTLSLSGMTK</sequence>
<dbReference type="InterPro" id="IPR013083">
    <property type="entry name" value="Znf_RING/FYVE/PHD"/>
</dbReference>
<evidence type="ECO:0000256" key="7">
    <source>
        <dbReference type="SAM" id="MobiDB-lite"/>
    </source>
</evidence>
<dbReference type="InterPro" id="IPR001965">
    <property type="entry name" value="Znf_PHD"/>
</dbReference>
<feature type="compositionally biased region" description="Acidic residues" evidence="7">
    <location>
        <begin position="230"/>
        <end position="241"/>
    </location>
</feature>
<dbReference type="Pfam" id="PF00628">
    <property type="entry name" value="PHD"/>
    <property type="match status" value="1"/>
</dbReference>
<keyword evidence="2" id="KW-0479">Metal-binding</keyword>
<dbReference type="PANTHER" id="PTHR46174">
    <property type="entry name" value="CXXC-TYPE ZINC FINGER PROTEIN 1"/>
    <property type="match status" value="1"/>
</dbReference>
<dbReference type="Gene3D" id="3.30.40.10">
    <property type="entry name" value="Zinc/RING finger domain, C3HC4 (zinc finger)"/>
    <property type="match status" value="1"/>
</dbReference>
<dbReference type="GO" id="GO:0008270">
    <property type="term" value="F:zinc ion binding"/>
    <property type="evidence" value="ECO:0007669"/>
    <property type="project" value="UniProtKB-KW"/>
</dbReference>
<dbReference type="SMART" id="SM00249">
    <property type="entry name" value="PHD"/>
    <property type="match status" value="1"/>
</dbReference>
<feature type="compositionally biased region" description="Acidic residues" evidence="7">
    <location>
        <begin position="323"/>
        <end position="335"/>
    </location>
</feature>
<evidence type="ECO:0000256" key="1">
    <source>
        <dbReference type="ARBA" id="ARBA00004123"/>
    </source>
</evidence>
<feature type="region of interest" description="Disordered" evidence="7">
    <location>
        <begin position="218"/>
        <end position="245"/>
    </location>
</feature>
<evidence type="ECO:0000256" key="2">
    <source>
        <dbReference type="ARBA" id="ARBA00022723"/>
    </source>
</evidence>
<accession>A0A5J5DDR1</accession>
<keyword evidence="3 6" id="KW-0863">Zinc-finger</keyword>
<dbReference type="PANTHER" id="PTHR46174:SF1">
    <property type="entry name" value="CXXC-TYPE ZINC FINGER PROTEIN 1"/>
    <property type="match status" value="1"/>
</dbReference>